<keyword evidence="3" id="KW-0436">Ligase</keyword>
<comment type="caution">
    <text evidence="3">The sequence shown here is derived from an EMBL/GenBank/DDBJ whole genome shotgun (WGS) entry which is preliminary data.</text>
</comment>
<reference evidence="4" key="1">
    <citation type="journal article" date="2019" name="Int. J. Syst. Evol. Microbiol.">
        <title>The Global Catalogue of Microorganisms (GCM) 10K type strain sequencing project: providing services to taxonomists for standard genome sequencing and annotation.</title>
        <authorList>
            <consortium name="The Broad Institute Genomics Platform"/>
            <consortium name="The Broad Institute Genome Sequencing Center for Infectious Disease"/>
            <person name="Wu L."/>
            <person name="Ma J."/>
        </authorList>
    </citation>
    <scope>NUCLEOTIDE SEQUENCE [LARGE SCALE GENOMIC DNA]</scope>
    <source>
        <strain evidence="4">JCM 4565</strain>
    </source>
</reference>
<evidence type="ECO:0000313" key="4">
    <source>
        <dbReference type="Proteomes" id="UP001500063"/>
    </source>
</evidence>
<dbReference type="EMBL" id="BAAABW010000015">
    <property type="protein sequence ID" value="GAA0349482.1"/>
    <property type="molecule type" value="Genomic_DNA"/>
</dbReference>
<sequence>MNGGEHTVDHPLPEDMFGATTVPQALERAAAAPAGITVVDRHLAETPLPYALLASSARRAATALARAGVGPGDRVALVSSTSPGFLLALFGAWRAGAVPVILPLPHRVSTLAETVDGIRQRLDHVDARCAVVADAFADLVADGLGADRPVLTCGQLAAEREATTDPAPADADGLAYLQFTSGTTGPPRAVTLTHRQMLTNAAVCCERFRLERDRSVHVSWLPLHHDMGLISALAAMAYRIPLVLMPPEEFLFRPDSWVDALSRHRATSTVAPNFAYGLAARGMRLRPRALDLSALQVCGDGAEPIRPTAVEQFLEAGAAHGLRPEAVTPMYGLAEATLAVTMGEVPRRIVWDHVSREGLEVGGTARPVPPDAPDARTLAVCGHPVPGVRVEIRGPDGKPLADREVGEIRVHSPALMHGYWSDPEATAEAVHDNWLHTGDLGYRTPDGLVVCGRVKDMIIVAGRNLYPEDYEHVAAKVEGVRPACAAFAVPGTERMAVAVEPAKGVTDHADLAGRVMTRLKEQLGHAPDKVLVLEKGTIPRTSSGKVQRGRCRDLCLSGEAVVLAARAR</sequence>
<dbReference type="PANTHER" id="PTHR22754:SF32">
    <property type="entry name" value="DISCO-INTERACTING PROTEIN 2"/>
    <property type="match status" value="1"/>
</dbReference>
<dbReference type="InterPro" id="IPR042099">
    <property type="entry name" value="ANL_N_sf"/>
</dbReference>
<name>A0ABP3GQB5_9ACTN</name>
<evidence type="ECO:0000259" key="2">
    <source>
        <dbReference type="Pfam" id="PF00501"/>
    </source>
</evidence>
<keyword evidence="4" id="KW-1185">Reference proteome</keyword>
<dbReference type="InterPro" id="IPR045851">
    <property type="entry name" value="AMP-bd_C_sf"/>
</dbReference>
<dbReference type="SUPFAM" id="SSF56801">
    <property type="entry name" value="Acetyl-CoA synthetase-like"/>
    <property type="match status" value="1"/>
</dbReference>
<proteinExistence type="inferred from homology"/>
<accession>A0ABP3GQB5</accession>
<dbReference type="Gene3D" id="3.30.300.30">
    <property type="match status" value="1"/>
</dbReference>
<dbReference type="Pfam" id="PF00501">
    <property type="entry name" value="AMP-binding"/>
    <property type="match status" value="1"/>
</dbReference>
<dbReference type="PROSITE" id="PS00455">
    <property type="entry name" value="AMP_BINDING"/>
    <property type="match status" value="1"/>
</dbReference>
<dbReference type="InterPro" id="IPR020845">
    <property type="entry name" value="AMP-binding_CS"/>
</dbReference>
<dbReference type="GO" id="GO:0016874">
    <property type="term" value="F:ligase activity"/>
    <property type="evidence" value="ECO:0007669"/>
    <property type="project" value="UniProtKB-KW"/>
</dbReference>
<comment type="similarity">
    <text evidence="1">Belongs to the ATP-dependent AMP-binding enzyme family.</text>
</comment>
<dbReference type="Gene3D" id="3.40.50.12780">
    <property type="entry name" value="N-terminal domain of ligase-like"/>
    <property type="match status" value="1"/>
</dbReference>
<dbReference type="Proteomes" id="UP001500063">
    <property type="component" value="Unassembled WGS sequence"/>
</dbReference>
<dbReference type="PANTHER" id="PTHR22754">
    <property type="entry name" value="DISCO-INTERACTING PROTEIN 2 DIP2 -RELATED"/>
    <property type="match status" value="1"/>
</dbReference>
<evidence type="ECO:0000256" key="1">
    <source>
        <dbReference type="ARBA" id="ARBA00006432"/>
    </source>
</evidence>
<evidence type="ECO:0000313" key="3">
    <source>
        <dbReference type="EMBL" id="GAA0349482.1"/>
    </source>
</evidence>
<dbReference type="RefSeq" id="WP_344118113.1">
    <property type="nucleotide sequence ID" value="NZ_BAAABW010000015.1"/>
</dbReference>
<organism evidence="3 4">
    <name type="scientific">Streptomyces blastmyceticus</name>
    <dbReference type="NCBI Taxonomy" id="68180"/>
    <lineage>
        <taxon>Bacteria</taxon>
        <taxon>Bacillati</taxon>
        <taxon>Actinomycetota</taxon>
        <taxon>Actinomycetes</taxon>
        <taxon>Kitasatosporales</taxon>
        <taxon>Streptomycetaceae</taxon>
        <taxon>Streptomyces</taxon>
    </lineage>
</organism>
<gene>
    <name evidence="3" type="ORF">GCM10010319_27880</name>
</gene>
<dbReference type="InterPro" id="IPR000873">
    <property type="entry name" value="AMP-dep_synth/lig_dom"/>
</dbReference>
<protein>
    <submittedName>
        <fullName evidence="3">Fatty acyl-AMP ligase</fullName>
    </submittedName>
</protein>
<feature type="domain" description="AMP-dependent synthetase/ligase" evidence="2">
    <location>
        <begin position="29"/>
        <end position="420"/>
    </location>
</feature>